<protein>
    <recommendedName>
        <fullName evidence="7">Nudix hydrolase domain-containing protein</fullName>
    </recommendedName>
</protein>
<dbReference type="PANTHER" id="PTHR12318:SF0">
    <property type="entry name" value="ACYL-COENZYME A DIPHOSPHATASE NUDT19"/>
    <property type="match status" value="1"/>
</dbReference>
<keyword evidence="3" id="KW-0479">Metal-binding</keyword>
<feature type="domain" description="Nudix hydrolase" evidence="7">
    <location>
        <begin position="7"/>
        <end position="152"/>
    </location>
</feature>
<dbReference type="SUPFAM" id="SSF55811">
    <property type="entry name" value="Nudix"/>
    <property type="match status" value="1"/>
</dbReference>
<dbReference type="InterPro" id="IPR039121">
    <property type="entry name" value="NUDT19"/>
</dbReference>
<dbReference type="Pfam" id="PF00293">
    <property type="entry name" value="NUDIX"/>
    <property type="match status" value="1"/>
</dbReference>
<dbReference type="Proteomes" id="UP000051213">
    <property type="component" value="Unassembled WGS sequence"/>
</dbReference>
<evidence type="ECO:0000313" key="8">
    <source>
        <dbReference type="EMBL" id="KRO94876.1"/>
    </source>
</evidence>
<proteinExistence type="predicted"/>
<name>A0A0R2U5S1_9GAMM</name>
<accession>A0A0R2U5S1</accession>
<dbReference type="Gene3D" id="3.90.79.10">
    <property type="entry name" value="Nucleoside Triphosphate Pyrophosphohydrolase"/>
    <property type="match status" value="2"/>
</dbReference>
<reference evidence="8 9" key="1">
    <citation type="submission" date="2015-10" db="EMBL/GenBank/DDBJ databases">
        <title>Metagenome-Assembled Genomes uncover a global brackish microbiome.</title>
        <authorList>
            <person name="Hugerth L.W."/>
            <person name="Larsson J."/>
            <person name="Alneberg J."/>
            <person name="Lindh M.V."/>
            <person name="Legrand C."/>
            <person name="Pinhassi J."/>
            <person name="Andersson A.F."/>
        </authorList>
    </citation>
    <scope>NUCLEOTIDE SEQUENCE [LARGE SCALE GENOMIC DNA]</scope>
    <source>
        <strain evidence="8">BACL26 MAG-121220-bin70</strain>
    </source>
</reference>
<dbReference type="PROSITE" id="PS51462">
    <property type="entry name" value="NUDIX"/>
    <property type="match status" value="1"/>
</dbReference>
<evidence type="ECO:0000256" key="4">
    <source>
        <dbReference type="ARBA" id="ARBA00022801"/>
    </source>
</evidence>
<evidence type="ECO:0000256" key="6">
    <source>
        <dbReference type="ARBA" id="ARBA00023211"/>
    </source>
</evidence>
<keyword evidence="5" id="KW-0460">Magnesium</keyword>
<dbReference type="InterPro" id="IPR015797">
    <property type="entry name" value="NUDIX_hydrolase-like_dom_sf"/>
</dbReference>
<dbReference type="CDD" id="cd18870">
    <property type="entry name" value="NUDIX_AcylCoAdiphos_Nudt19"/>
    <property type="match status" value="1"/>
</dbReference>
<comment type="cofactor">
    <cofactor evidence="2">
        <name>Mg(2+)</name>
        <dbReference type="ChEBI" id="CHEBI:18420"/>
    </cofactor>
</comment>
<evidence type="ECO:0000256" key="3">
    <source>
        <dbReference type="ARBA" id="ARBA00022723"/>
    </source>
</evidence>
<dbReference type="InterPro" id="IPR000086">
    <property type="entry name" value="NUDIX_hydrolase_dom"/>
</dbReference>
<evidence type="ECO:0000256" key="2">
    <source>
        <dbReference type="ARBA" id="ARBA00001946"/>
    </source>
</evidence>
<comment type="caution">
    <text evidence="8">The sequence shown here is derived from an EMBL/GenBank/DDBJ whole genome shotgun (WGS) entry which is preliminary data.</text>
</comment>
<organism evidence="8 9">
    <name type="scientific">SAR92 bacterium BACL26 MAG-121220-bin70</name>
    <dbReference type="NCBI Taxonomy" id="1655626"/>
    <lineage>
        <taxon>Bacteria</taxon>
        <taxon>Pseudomonadati</taxon>
        <taxon>Pseudomonadota</taxon>
        <taxon>Gammaproteobacteria</taxon>
        <taxon>Cellvibrionales</taxon>
        <taxon>Porticoccaceae</taxon>
        <taxon>SAR92 clade</taxon>
    </lineage>
</organism>
<dbReference type="GO" id="GO:0046872">
    <property type="term" value="F:metal ion binding"/>
    <property type="evidence" value="ECO:0007669"/>
    <property type="project" value="UniProtKB-KW"/>
</dbReference>
<evidence type="ECO:0000259" key="7">
    <source>
        <dbReference type="PROSITE" id="PS51462"/>
    </source>
</evidence>
<dbReference type="AlphaFoldDB" id="A0A0R2U5S1"/>
<sequence length="237" mass="25805">MADQSVSIRLAGTAVLLRNSDNGIEALLLRRNAKLAFAGGAWVFPGGAIDSHELEAAASKHEAAMAATAREIKEECGLNVPTQDLVHFCNWTTPVGEKRRFATWFFVAKVGEGSGNVVIDKGEIHESQWIKPQQAINLHHSGELTMMPPTYLSLSLLRHYETAELACSALAVRKPYDVAPRLCRLQNKIVCLYPGDAGYSAINSALPGPRHRAVFTSRGLVYDHSGDDVGLMPMDQP</sequence>
<gene>
    <name evidence="8" type="ORF">ABS24_01245</name>
</gene>
<evidence type="ECO:0000256" key="1">
    <source>
        <dbReference type="ARBA" id="ARBA00001936"/>
    </source>
</evidence>
<dbReference type="PANTHER" id="PTHR12318">
    <property type="entry name" value="TESTOSTERONE-REGULATED PROTEIN RP2"/>
    <property type="match status" value="1"/>
</dbReference>
<comment type="cofactor">
    <cofactor evidence="1">
        <name>Mn(2+)</name>
        <dbReference type="ChEBI" id="CHEBI:29035"/>
    </cofactor>
</comment>
<evidence type="ECO:0000256" key="5">
    <source>
        <dbReference type="ARBA" id="ARBA00022842"/>
    </source>
</evidence>
<evidence type="ECO:0000313" key="9">
    <source>
        <dbReference type="Proteomes" id="UP000051213"/>
    </source>
</evidence>
<keyword evidence="6" id="KW-0464">Manganese</keyword>
<dbReference type="EMBL" id="LICA01000127">
    <property type="protein sequence ID" value="KRO94876.1"/>
    <property type="molecule type" value="Genomic_DNA"/>
</dbReference>
<keyword evidence="4" id="KW-0378">Hydrolase</keyword>
<dbReference type="GO" id="GO:0016818">
    <property type="term" value="F:hydrolase activity, acting on acid anhydrides, in phosphorus-containing anhydrides"/>
    <property type="evidence" value="ECO:0007669"/>
    <property type="project" value="InterPro"/>
</dbReference>